<evidence type="ECO:0000313" key="3">
    <source>
        <dbReference type="Proteomes" id="UP001438707"/>
    </source>
</evidence>
<reference evidence="2 3" key="1">
    <citation type="journal article" date="2024" name="Nat. Commun.">
        <title>Phylogenomics reveals the evolutionary origins of lichenization in chlorophyte algae.</title>
        <authorList>
            <person name="Puginier C."/>
            <person name="Libourel C."/>
            <person name="Otte J."/>
            <person name="Skaloud P."/>
            <person name="Haon M."/>
            <person name="Grisel S."/>
            <person name="Petersen M."/>
            <person name="Berrin J.G."/>
            <person name="Delaux P.M."/>
            <person name="Dal Grande F."/>
            <person name="Keller J."/>
        </authorList>
    </citation>
    <scope>NUCLEOTIDE SEQUENCE [LARGE SCALE GENOMIC DNA]</scope>
    <source>
        <strain evidence="2 3">SAG 2145</strain>
    </source>
</reference>
<accession>A0AAW1QCJ8</accession>
<evidence type="ECO:0000256" key="1">
    <source>
        <dbReference type="SAM" id="MobiDB-lite"/>
    </source>
</evidence>
<keyword evidence="3" id="KW-1185">Reference proteome</keyword>
<feature type="region of interest" description="Disordered" evidence="1">
    <location>
        <begin position="247"/>
        <end position="290"/>
    </location>
</feature>
<name>A0AAW1QCJ8_9CHLO</name>
<dbReference type="Proteomes" id="UP001438707">
    <property type="component" value="Unassembled WGS sequence"/>
</dbReference>
<sequence>MQRSETYAYWLAAQQGVVCPACQESTSAPDEGDQVPPFNSRNSSLQALQKRLSILEQQAVPSLQRALEATRATIHSQEFQASLAALQHVTEALAQQHASCSATAAMRSLGWQLWLGIVAVAGHAQQLLSGADVAALLLSRRLLLQRDPFELRSEDPKRVGRRSLMGGAFFLAAVEATWQTQSWLGPRLPKRAQHASEGIAKAVRVLRVACWASAFILTTSAVRQACFAAADQVGGLGPVVQGWAQSRTQPLLPPSHPAAETEPKAVADSSGTLPPATADQALGQHHEKAL</sequence>
<organism evidence="2 3">
    <name type="scientific">Apatococcus lobatus</name>
    <dbReference type="NCBI Taxonomy" id="904363"/>
    <lineage>
        <taxon>Eukaryota</taxon>
        <taxon>Viridiplantae</taxon>
        <taxon>Chlorophyta</taxon>
        <taxon>core chlorophytes</taxon>
        <taxon>Trebouxiophyceae</taxon>
        <taxon>Chlorellales</taxon>
        <taxon>Chlorellaceae</taxon>
        <taxon>Apatococcus</taxon>
    </lineage>
</organism>
<evidence type="ECO:0000313" key="2">
    <source>
        <dbReference type="EMBL" id="KAK9818963.1"/>
    </source>
</evidence>
<comment type="caution">
    <text evidence="2">The sequence shown here is derived from an EMBL/GenBank/DDBJ whole genome shotgun (WGS) entry which is preliminary data.</text>
</comment>
<dbReference type="AlphaFoldDB" id="A0AAW1QCJ8"/>
<dbReference type="EMBL" id="JALJOS010000052">
    <property type="protein sequence ID" value="KAK9818963.1"/>
    <property type="molecule type" value="Genomic_DNA"/>
</dbReference>
<protein>
    <submittedName>
        <fullName evidence="2">Uncharacterized protein</fullName>
    </submittedName>
</protein>
<gene>
    <name evidence="2" type="ORF">WJX74_008292</name>
</gene>
<proteinExistence type="predicted"/>